<dbReference type="Gene3D" id="3.40.850.10">
    <property type="entry name" value="Kinesin motor domain"/>
    <property type="match status" value="1"/>
</dbReference>
<dbReference type="InterPro" id="IPR001609">
    <property type="entry name" value="Myosin_head_motor_dom-like"/>
</dbReference>
<keyword evidence="6" id="KW-0505">Motor protein</keyword>
<evidence type="ECO:0000256" key="4">
    <source>
        <dbReference type="ARBA" id="ARBA00023054"/>
    </source>
</evidence>
<dbReference type="GO" id="GO:0007015">
    <property type="term" value="P:actin filament organization"/>
    <property type="evidence" value="ECO:0007669"/>
    <property type="project" value="TreeGrafter"/>
</dbReference>
<dbReference type="PROSITE" id="PS51844">
    <property type="entry name" value="SH3_LIKE"/>
    <property type="match status" value="1"/>
</dbReference>
<dbReference type="FunFam" id="3.40.850.10:FF:000101">
    <property type="entry name" value="Slow myosin heavy chain 2"/>
    <property type="match status" value="1"/>
</dbReference>
<dbReference type="GO" id="GO:0005524">
    <property type="term" value="F:ATP binding"/>
    <property type="evidence" value="ECO:0007669"/>
    <property type="project" value="UniProtKB-KW"/>
</dbReference>
<reference evidence="10" key="1">
    <citation type="submission" date="2020-11" db="EMBL/GenBank/DDBJ databases">
        <authorList>
            <person name="Tran Van P."/>
        </authorList>
    </citation>
    <scope>NUCLEOTIDE SEQUENCE</scope>
</reference>
<dbReference type="InterPro" id="IPR008989">
    <property type="entry name" value="Myosin_S1_N"/>
</dbReference>
<keyword evidence="5 8" id="KW-0518">Myosin</keyword>
<keyword evidence="3" id="KW-0067">ATP-binding</keyword>
<dbReference type="Pfam" id="PF02736">
    <property type="entry name" value="Myosin_N"/>
    <property type="match status" value="1"/>
</dbReference>
<evidence type="ECO:0000256" key="6">
    <source>
        <dbReference type="ARBA" id="ARBA00023175"/>
    </source>
</evidence>
<dbReference type="EMBL" id="OB660066">
    <property type="protein sequence ID" value="CAD7222502.1"/>
    <property type="molecule type" value="Genomic_DNA"/>
</dbReference>
<organism evidence="10">
    <name type="scientific">Cyprideis torosa</name>
    <dbReference type="NCBI Taxonomy" id="163714"/>
    <lineage>
        <taxon>Eukaryota</taxon>
        <taxon>Metazoa</taxon>
        <taxon>Ecdysozoa</taxon>
        <taxon>Arthropoda</taxon>
        <taxon>Crustacea</taxon>
        <taxon>Oligostraca</taxon>
        <taxon>Ostracoda</taxon>
        <taxon>Podocopa</taxon>
        <taxon>Podocopida</taxon>
        <taxon>Cytherocopina</taxon>
        <taxon>Cytheroidea</taxon>
        <taxon>Cytherideidae</taxon>
        <taxon>Cyprideis</taxon>
    </lineage>
</organism>
<feature type="region of interest" description="Disordered" evidence="9">
    <location>
        <begin position="127"/>
        <end position="147"/>
    </location>
</feature>
<name>A0A7R8W4F0_9CRUS</name>
<comment type="caution">
    <text evidence="8">Lacks conserved residue(s) required for the propagation of feature annotation.</text>
</comment>
<dbReference type="PRINTS" id="PR00193">
    <property type="entry name" value="MYOSINHEAVY"/>
</dbReference>
<keyword evidence="4" id="KW-0175">Coiled coil</keyword>
<evidence type="ECO:0000313" key="10">
    <source>
        <dbReference type="EMBL" id="CAD7222502.1"/>
    </source>
</evidence>
<dbReference type="AlphaFoldDB" id="A0A7R8W4F0"/>
<dbReference type="InterPro" id="IPR036961">
    <property type="entry name" value="Kinesin_motor_dom_sf"/>
</dbReference>
<accession>A0A7R8W4F0</accession>
<dbReference type="GO" id="GO:0051015">
    <property type="term" value="F:actin filament binding"/>
    <property type="evidence" value="ECO:0007669"/>
    <property type="project" value="InterPro"/>
</dbReference>
<evidence type="ECO:0000256" key="2">
    <source>
        <dbReference type="ARBA" id="ARBA00022741"/>
    </source>
</evidence>
<evidence type="ECO:0000256" key="1">
    <source>
        <dbReference type="ARBA" id="ARBA00008314"/>
    </source>
</evidence>
<evidence type="ECO:0000256" key="9">
    <source>
        <dbReference type="SAM" id="MobiDB-lite"/>
    </source>
</evidence>
<dbReference type="InterPro" id="IPR004009">
    <property type="entry name" value="SH3_Myosin"/>
</dbReference>
<evidence type="ECO:0000256" key="7">
    <source>
        <dbReference type="ARBA" id="ARBA00023203"/>
    </source>
</evidence>
<keyword evidence="2" id="KW-0547">Nucleotide-binding</keyword>
<evidence type="ECO:0000256" key="8">
    <source>
        <dbReference type="PROSITE-ProRule" id="PRU00782"/>
    </source>
</evidence>
<sequence>MTLSEGPGLRRNWRAQATWRHACMYRNLSSRHRACQTSHCAGVVKTDLEGALISGDEAPDGSGNGPEASLEGQQGQEPSAEQNTLPRFGSHHFLPAKNTNSCQPRVPHSDLFIDGLPHLTPTAFPHPQERTSCQVSGPPNAWVEDKPANGYFDNKKLSLDMSLDNTVILDDDPMEGPSSASTQRGRPAGQIPFEEMSERSKQRITVPLRRSSTLKLAYAVQMKLRARQKYEEAKVIKKAFFPEKGGPAPKYQVATTSKEEALALIVDNRLSTRAYQSLRNNAKKVRATAAGGVTVCGGSFESVRCPEPPSIMPGIKDPFADTEPDPSEYLFVSNEMRRKDQTRQFDSRTHYWLPDKADVYVFGELEDQTDEEMIFRLGDGSTRTVKKELAEPCNPPKYDKCEDMNNMTHLNEASILNNLRERYVNKLIHTYSGLFCVVINPYKRYPLYTKRVMNMYIRVRRQEVAPHIFVIASEAYQQMVEDGSHQSILIT</sequence>
<proteinExistence type="inferred from homology"/>
<feature type="compositionally biased region" description="Polar residues" evidence="9">
    <location>
        <begin position="71"/>
        <end position="85"/>
    </location>
</feature>
<comment type="similarity">
    <text evidence="1 8">Belongs to the TRAFAC class myosin-kinesin ATPase superfamily. Myosin family.</text>
</comment>
<dbReference type="GO" id="GO:0000146">
    <property type="term" value="F:microfilament motor activity"/>
    <property type="evidence" value="ECO:0007669"/>
    <property type="project" value="TreeGrafter"/>
</dbReference>
<keyword evidence="7 8" id="KW-0009">Actin-binding</keyword>
<dbReference type="OrthoDB" id="6341063at2759"/>
<evidence type="ECO:0000256" key="3">
    <source>
        <dbReference type="ARBA" id="ARBA00022840"/>
    </source>
</evidence>
<evidence type="ECO:0000256" key="5">
    <source>
        <dbReference type="ARBA" id="ARBA00023123"/>
    </source>
</evidence>
<dbReference type="Pfam" id="PF00063">
    <property type="entry name" value="Myosin_head"/>
    <property type="match status" value="1"/>
</dbReference>
<dbReference type="PANTHER" id="PTHR13140">
    <property type="entry name" value="MYOSIN"/>
    <property type="match status" value="1"/>
</dbReference>
<dbReference type="GO" id="GO:0016459">
    <property type="term" value="C:myosin complex"/>
    <property type="evidence" value="ECO:0007669"/>
    <property type="project" value="UniProtKB-KW"/>
</dbReference>
<dbReference type="GO" id="GO:0005737">
    <property type="term" value="C:cytoplasm"/>
    <property type="evidence" value="ECO:0007669"/>
    <property type="project" value="TreeGrafter"/>
</dbReference>
<dbReference type="SUPFAM" id="SSF52540">
    <property type="entry name" value="P-loop containing nucleoside triphosphate hydrolases"/>
    <property type="match status" value="1"/>
</dbReference>
<dbReference type="PANTHER" id="PTHR13140:SF857">
    <property type="entry name" value="MYOSIN-11"/>
    <property type="match status" value="1"/>
</dbReference>
<protein>
    <submittedName>
        <fullName evidence="10">Uncharacterized protein</fullName>
    </submittedName>
</protein>
<feature type="region of interest" description="Disordered" evidence="9">
    <location>
        <begin position="53"/>
        <end position="101"/>
    </location>
</feature>
<dbReference type="GO" id="GO:0016020">
    <property type="term" value="C:membrane"/>
    <property type="evidence" value="ECO:0007669"/>
    <property type="project" value="TreeGrafter"/>
</dbReference>
<dbReference type="Gene3D" id="2.30.30.360">
    <property type="entry name" value="Myosin S1 fragment, N-terminal"/>
    <property type="match status" value="1"/>
</dbReference>
<dbReference type="PROSITE" id="PS51456">
    <property type="entry name" value="MYOSIN_MOTOR"/>
    <property type="match status" value="1"/>
</dbReference>
<feature type="region of interest" description="Disordered" evidence="9">
    <location>
        <begin position="172"/>
        <end position="201"/>
    </location>
</feature>
<gene>
    <name evidence="10" type="ORF">CTOB1V02_LOCUS506</name>
</gene>
<dbReference type="InterPro" id="IPR027417">
    <property type="entry name" value="P-loop_NTPase"/>
</dbReference>